<keyword evidence="7 10" id="KW-0067">ATP-binding</keyword>
<keyword evidence="2" id="KW-0723">Serine/threonine-protein kinase</keyword>
<dbReference type="Gene3D" id="3.30.10.20">
    <property type="match status" value="1"/>
</dbReference>
<name>A0A8I0FVB2_9ACTN</name>
<dbReference type="RefSeq" id="WP_179424393.1">
    <property type="nucleotide sequence ID" value="NZ_BAAAMP010000001.1"/>
</dbReference>
<dbReference type="InterPro" id="IPR011009">
    <property type="entry name" value="Kinase-like_dom_sf"/>
</dbReference>
<protein>
    <recommendedName>
        <fullName evidence="1">non-specific serine/threonine protein kinase</fullName>
        <ecNumber evidence="1">2.7.11.1</ecNumber>
    </recommendedName>
</protein>
<evidence type="ECO:0000256" key="3">
    <source>
        <dbReference type="ARBA" id="ARBA00022679"/>
    </source>
</evidence>
<keyword evidence="3 17" id="KW-0808">Transferase</keyword>
<evidence type="ECO:0000256" key="2">
    <source>
        <dbReference type="ARBA" id="ARBA00022527"/>
    </source>
</evidence>
<dbReference type="InterPro" id="IPR008271">
    <property type="entry name" value="Ser/Thr_kinase_AS"/>
</dbReference>
<evidence type="ECO:0000256" key="1">
    <source>
        <dbReference type="ARBA" id="ARBA00012513"/>
    </source>
</evidence>
<organism evidence="16 19">
    <name type="scientific">Aeromicrobium tamlense</name>
    <dbReference type="NCBI Taxonomy" id="375541"/>
    <lineage>
        <taxon>Bacteria</taxon>
        <taxon>Bacillati</taxon>
        <taxon>Actinomycetota</taxon>
        <taxon>Actinomycetes</taxon>
        <taxon>Propionibacteriales</taxon>
        <taxon>Nocardioidaceae</taxon>
        <taxon>Aeromicrobium</taxon>
    </lineage>
</organism>
<sequence length="513" mass="53201">MTQTLMQRYALDEVVGTGGMGSVYRATDTRLGRTVAIKVLRPGTDDDEVNRARMRSEAHLAASIHHPGVAQVFDFAEDDSPEDGATFIVMQYVEGHSLGQLLKERGPMAPDQVMSVVQQVAEGLQAAHDAGIVHRDLKPANIMLTPEGRTVLVDFGIARTDTSEPLTDTGSLVGTTDYMSPEQVRGRLATPQSDLYALGVVAFHCLTGTSPFRRETHIGTAMAQLHDELPDLGPSVPEDVAGLVRSLTAKDPADRPSTAAEVASAAARIGAAGSIDLPERFEEPHPSRDVATDPIPLPTSAVRAVAPHRSRRPRVAYASVGVIVLVAALLGGRQLMFGGPPLVPDVVGMQAGDATSRIDEAGLTARTKVVDVANTPEGEVVDQSPAPGAEGSESSPVTLSVASGKVRITAKSLIGKPFADVAAALERRGFAVKREDVTRAGDTGEVVALDKTGRLPDGATILVSVAVAPVVTNAATAPKATSGGSGAAKSSGNQGKGKNNGKAKGKSKGKGKG</sequence>
<evidence type="ECO:0000256" key="9">
    <source>
        <dbReference type="ARBA" id="ARBA00048679"/>
    </source>
</evidence>
<keyword evidence="12" id="KW-0472">Membrane</keyword>
<dbReference type="PROSITE" id="PS00107">
    <property type="entry name" value="PROTEIN_KINASE_ATP"/>
    <property type="match status" value="1"/>
</dbReference>
<evidence type="ECO:0000313" key="15">
    <source>
        <dbReference type="EMBL" id="MBD1270548.1"/>
    </source>
</evidence>
<dbReference type="InterPro" id="IPR005543">
    <property type="entry name" value="PASTA_dom"/>
</dbReference>
<keyword evidence="18" id="KW-1185">Reference proteome</keyword>
<dbReference type="AlphaFoldDB" id="A0A8I0FVB2"/>
<evidence type="ECO:0000256" key="6">
    <source>
        <dbReference type="ARBA" id="ARBA00022777"/>
    </source>
</evidence>
<dbReference type="EMBL" id="JACWMT010000002">
    <property type="protein sequence ID" value="MBD1270548.1"/>
    <property type="molecule type" value="Genomic_DNA"/>
</dbReference>
<evidence type="ECO:0000256" key="10">
    <source>
        <dbReference type="PROSITE-ProRule" id="PRU10141"/>
    </source>
</evidence>
<dbReference type="FunFam" id="1.10.510.10:FF:000021">
    <property type="entry name" value="Serine/threonine protein kinase"/>
    <property type="match status" value="1"/>
</dbReference>
<dbReference type="SMART" id="SM00220">
    <property type="entry name" value="S_TKc"/>
    <property type="match status" value="1"/>
</dbReference>
<feature type="region of interest" description="Disordered" evidence="11">
    <location>
        <begin position="475"/>
        <end position="513"/>
    </location>
</feature>
<feature type="compositionally biased region" description="Basic residues" evidence="11">
    <location>
        <begin position="499"/>
        <end position="513"/>
    </location>
</feature>
<evidence type="ECO:0000259" key="14">
    <source>
        <dbReference type="PROSITE" id="PS51178"/>
    </source>
</evidence>
<evidence type="ECO:0000256" key="5">
    <source>
        <dbReference type="ARBA" id="ARBA00022741"/>
    </source>
</evidence>
<dbReference type="EC" id="2.7.11.1" evidence="1"/>
<dbReference type="Gene3D" id="1.10.510.10">
    <property type="entry name" value="Transferase(Phosphotransferase) domain 1"/>
    <property type="match status" value="1"/>
</dbReference>
<dbReference type="EMBL" id="JACWMT010000003">
    <property type="protein sequence ID" value="MBD1271320.1"/>
    <property type="molecule type" value="Genomic_DNA"/>
</dbReference>
<evidence type="ECO:0000313" key="16">
    <source>
        <dbReference type="EMBL" id="MBD1271320.1"/>
    </source>
</evidence>
<dbReference type="InterPro" id="IPR000719">
    <property type="entry name" value="Prot_kinase_dom"/>
</dbReference>
<gene>
    <name evidence="17" type="ORF">BJ975_001310</name>
    <name evidence="15" type="ORF">IDH50_09925</name>
    <name evidence="16" type="ORF">IDH50_13835</name>
</gene>
<evidence type="ECO:0000259" key="13">
    <source>
        <dbReference type="PROSITE" id="PS50011"/>
    </source>
</evidence>
<evidence type="ECO:0000256" key="7">
    <source>
        <dbReference type="ARBA" id="ARBA00022840"/>
    </source>
</evidence>
<dbReference type="CDD" id="cd06577">
    <property type="entry name" value="PASTA_pknB"/>
    <property type="match status" value="1"/>
</dbReference>
<feature type="transmembrane region" description="Helical" evidence="12">
    <location>
        <begin position="315"/>
        <end position="332"/>
    </location>
</feature>
<dbReference type="InterPro" id="IPR017441">
    <property type="entry name" value="Protein_kinase_ATP_BS"/>
</dbReference>
<evidence type="ECO:0000256" key="4">
    <source>
        <dbReference type="ARBA" id="ARBA00022737"/>
    </source>
</evidence>
<dbReference type="GO" id="GO:0005524">
    <property type="term" value="F:ATP binding"/>
    <property type="evidence" value="ECO:0007669"/>
    <property type="project" value="UniProtKB-UniRule"/>
</dbReference>
<dbReference type="SUPFAM" id="SSF56112">
    <property type="entry name" value="Protein kinase-like (PK-like)"/>
    <property type="match status" value="1"/>
</dbReference>
<reference evidence="17 18" key="1">
    <citation type="submission" date="2020-07" db="EMBL/GenBank/DDBJ databases">
        <title>Sequencing the genomes of 1000 actinobacteria strains.</title>
        <authorList>
            <person name="Klenk H.-P."/>
        </authorList>
    </citation>
    <scope>NUCLEOTIDE SEQUENCE [LARGE SCALE GENOMIC DNA]</scope>
    <source>
        <strain evidence="17 18">DSM 19087</strain>
    </source>
</reference>
<evidence type="ECO:0000313" key="17">
    <source>
        <dbReference type="EMBL" id="NYI37935.1"/>
    </source>
</evidence>
<dbReference type="PANTHER" id="PTHR43289">
    <property type="entry name" value="MITOGEN-ACTIVATED PROTEIN KINASE KINASE KINASE 20-RELATED"/>
    <property type="match status" value="1"/>
</dbReference>
<keyword evidence="6 16" id="KW-0418">Kinase</keyword>
<dbReference type="PROSITE" id="PS51178">
    <property type="entry name" value="PASTA"/>
    <property type="match status" value="1"/>
</dbReference>
<dbReference type="PROSITE" id="PS00108">
    <property type="entry name" value="PROTEIN_KINASE_ST"/>
    <property type="match status" value="1"/>
</dbReference>
<reference evidence="16" key="2">
    <citation type="submission" date="2020-09" db="EMBL/GenBank/DDBJ databases">
        <title>Novel species in genus Aeromicrobium.</title>
        <authorList>
            <person name="Zhang G."/>
        </authorList>
    </citation>
    <scope>NUCLEOTIDE SEQUENCE</scope>
    <source>
        <strain evidence="16">SSW1-57</strain>
    </source>
</reference>
<comment type="catalytic activity">
    <reaction evidence="9">
        <text>L-seryl-[protein] + ATP = O-phospho-L-seryl-[protein] + ADP + H(+)</text>
        <dbReference type="Rhea" id="RHEA:17989"/>
        <dbReference type="Rhea" id="RHEA-COMP:9863"/>
        <dbReference type="Rhea" id="RHEA-COMP:11604"/>
        <dbReference type="ChEBI" id="CHEBI:15378"/>
        <dbReference type="ChEBI" id="CHEBI:29999"/>
        <dbReference type="ChEBI" id="CHEBI:30616"/>
        <dbReference type="ChEBI" id="CHEBI:83421"/>
        <dbReference type="ChEBI" id="CHEBI:456216"/>
        <dbReference type="EC" id="2.7.11.1"/>
    </reaction>
</comment>
<dbReference type="EMBL" id="JACBZN010000001">
    <property type="protein sequence ID" value="NYI37935.1"/>
    <property type="molecule type" value="Genomic_DNA"/>
</dbReference>
<proteinExistence type="predicted"/>
<dbReference type="CDD" id="cd14014">
    <property type="entry name" value="STKc_PknB_like"/>
    <property type="match status" value="1"/>
</dbReference>
<feature type="compositionally biased region" description="Low complexity" evidence="11">
    <location>
        <begin position="475"/>
        <end position="498"/>
    </location>
</feature>
<dbReference type="Gene3D" id="3.30.200.20">
    <property type="entry name" value="Phosphorylase Kinase, domain 1"/>
    <property type="match status" value="1"/>
</dbReference>
<feature type="binding site" evidence="10">
    <location>
        <position position="38"/>
    </location>
    <ligand>
        <name>ATP</name>
        <dbReference type="ChEBI" id="CHEBI:30616"/>
    </ligand>
</feature>
<evidence type="ECO:0000313" key="18">
    <source>
        <dbReference type="Proteomes" id="UP000587211"/>
    </source>
</evidence>
<keyword evidence="12" id="KW-0812">Transmembrane</keyword>
<dbReference type="GO" id="GO:0004674">
    <property type="term" value="F:protein serine/threonine kinase activity"/>
    <property type="evidence" value="ECO:0007669"/>
    <property type="project" value="UniProtKB-KW"/>
</dbReference>
<comment type="catalytic activity">
    <reaction evidence="8">
        <text>L-threonyl-[protein] + ATP = O-phospho-L-threonyl-[protein] + ADP + H(+)</text>
        <dbReference type="Rhea" id="RHEA:46608"/>
        <dbReference type="Rhea" id="RHEA-COMP:11060"/>
        <dbReference type="Rhea" id="RHEA-COMP:11605"/>
        <dbReference type="ChEBI" id="CHEBI:15378"/>
        <dbReference type="ChEBI" id="CHEBI:30013"/>
        <dbReference type="ChEBI" id="CHEBI:30616"/>
        <dbReference type="ChEBI" id="CHEBI:61977"/>
        <dbReference type="ChEBI" id="CHEBI:456216"/>
        <dbReference type="EC" id="2.7.11.1"/>
    </reaction>
</comment>
<feature type="domain" description="PASTA" evidence="14">
    <location>
        <begin position="339"/>
        <end position="403"/>
    </location>
</feature>
<evidence type="ECO:0000256" key="11">
    <source>
        <dbReference type="SAM" id="MobiDB-lite"/>
    </source>
</evidence>
<evidence type="ECO:0000256" key="12">
    <source>
        <dbReference type="SAM" id="Phobius"/>
    </source>
</evidence>
<dbReference type="Proteomes" id="UP000587211">
    <property type="component" value="Unassembled WGS sequence"/>
</dbReference>
<accession>A0A8I0FVB2</accession>
<dbReference type="Pfam" id="PF00069">
    <property type="entry name" value="Pkinase"/>
    <property type="match status" value="1"/>
</dbReference>
<evidence type="ECO:0000256" key="8">
    <source>
        <dbReference type="ARBA" id="ARBA00047899"/>
    </source>
</evidence>
<dbReference type="Proteomes" id="UP000659061">
    <property type="component" value="Unassembled WGS sequence"/>
</dbReference>
<dbReference type="PANTHER" id="PTHR43289:SF6">
    <property type="entry name" value="SERINE_THREONINE-PROTEIN KINASE NEKL-3"/>
    <property type="match status" value="1"/>
</dbReference>
<dbReference type="PROSITE" id="PS50011">
    <property type="entry name" value="PROTEIN_KINASE_DOM"/>
    <property type="match status" value="1"/>
</dbReference>
<keyword evidence="12" id="KW-1133">Transmembrane helix</keyword>
<dbReference type="SMART" id="SM00740">
    <property type="entry name" value="PASTA"/>
    <property type="match status" value="1"/>
</dbReference>
<comment type="caution">
    <text evidence="16">The sequence shown here is derived from an EMBL/GenBank/DDBJ whole genome shotgun (WGS) entry which is preliminary data.</text>
</comment>
<keyword evidence="4" id="KW-0677">Repeat</keyword>
<dbReference type="Pfam" id="PF03793">
    <property type="entry name" value="PASTA"/>
    <property type="match status" value="1"/>
</dbReference>
<feature type="region of interest" description="Disordered" evidence="11">
    <location>
        <begin position="378"/>
        <end position="398"/>
    </location>
</feature>
<feature type="domain" description="Protein kinase" evidence="13">
    <location>
        <begin position="9"/>
        <end position="269"/>
    </location>
</feature>
<keyword evidence="5 10" id="KW-0547">Nucleotide-binding</keyword>
<evidence type="ECO:0000313" key="19">
    <source>
        <dbReference type="Proteomes" id="UP000659061"/>
    </source>
</evidence>